<evidence type="ECO:0000256" key="4">
    <source>
        <dbReference type="ARBA" id="ARBA00023136"/>
    </source>
</evidence>
<feature type="transmembrane region" description="Helical" evidence="5">
    <location>
        <begin position="166"/>
        <end position="183"/>
    </location>
</feature>
<feature type="transmembrane region" description="Helical" evidence="5">
    <location>
        <begin position="189"/>
        <end position="211"/>
    </location>
</feature>
<protein>
    <recommendedName>
        <fullName evidence="5">Protein-S-isoprenylcysteine O-methyltransferase</fullName>
        <ecNumber evidence="5">2.1.1.100</ecNumber>
    </recommendedName>
</protein>
<dbReference type="Gene3D" id="1.20.120.1630">
    <property type="match status" value="1"/>
</dbReference>
<sequence>MTTQTLLNLAKVPLLLVSAYQFGRCFTPPQGFPPTPKISWQWSKSTAAQKREWFILSWIRWAVRIQKTVLWTTSLLDCLSIISTIYPELGELQHQLPHPLQLTPRPTSTTLLAIQTTLLIISILGGTLRLASFGALGAQFTFNISPSATSKLVTTGPYSIVRHPSYLGVFMLNSGLILYHLFLRWAWGWMGIVVMGFWASLLSISISTTMWRSQDEDEMLKRKFGKEWEAWRKVVRWRVIPGVY</sequence>
<evidence type="ECO:0000313" key="7">
    <source>
        <dbReference type="EMBL" id="KAL0567331.1"/>
    </source>
</evidence>
<dbReference type="InterPro" id="IPR007269">
    <property type="entry name" value="ICMT_MeTrfase"/>
</dbReference>
<comment type="similarity">
    <text evidence="5">Belongs to the class VI-like SAM-binding methyltransferase superfamily. Isoprenylcysteine carboxyl methyltransferase family.</text>
</comment>
<evidence type="ECO:0000256" key="6">
    <source>
        <dbReference type="SAM" id="SignalP"/>
    </source>
</evidence>
<comment type="caution">
    <text evidence="7">The sequence shown here is derived from an EMBL/GenBank/DDBJ whole genome shotgun (WGS) entry which is preliminary data.</text>
</comment>
<keyword evidence="6" id="KW-0732">Signal</keyword>
<evidence type="ECO:0000256" key="1">
    <source>
        <dbReference type="ARBA" id="ARBA00004141"/>
    </source>
</evidence>
<keyword evidence="5" id="KW-0808">Transferase</keyword>
<dbReference type="PANTHER" id="PTHR12714">
    <property type="entry name" value="PROTEIN-S ISOPRENYLCYSTEINE O-METHYLTRANSFERASE"/>
    <property type="match status" value="1"/>
</dbReference>
<keyword evidence="8" id="KW-1185">Reference proteome</keyword>
<dbReference type="PANTHER" id="PTHR12714:SF9">
    <property type="entry name" value="PROTEIN-S-ISOPRENYLCYSTEINE O-METHYLTRANSFERASE"/>
    <property type="match status" value="1"/>
</dbReference>
<keyword evidence="5" id="KW-0949">S-adenosyl-L-methionine</keyword>
<name>A0ABR3EWQ4_9AGAR</name>
<dbReference type="EMBL" id="JBAHYK010001613">
    <property type="protein sequence ID" value="KAL0567331.1"/>
    <property type="molecule type" value="Genomic_DNA"/>
</dbReference>
<evidence type="ECO:0000256" key="3">
    <source>
        <dbReference type="ARBA" id="ARBA00022989"/>
    </source>
</evidence>
<gene>
    <name evidence="7" type="ORF">V5O48_014665</name>
</gene>
<reference evidence="7 8" key="1">
    <citation type="submission" date="2024-02" db="EMBL/GenBank/DDBJ databases">
        <title>A draft genome for the cacao thread blight pathogen Marasmius crinis-equi.</title>
        <authorList>
            <person name="Cohen S.P."/>
            <person name="Baruah I.K."/>
            <person name="Amoako-Attah I."/>
            <person name="Bukari Y."/>
            <person name="Meinhardt L.W."/>
            <person name="Bailey B.A."/>
        </authorList>
    </citation>
    <scope>NUCLEOTIDE SEQUENCE [LARGE SCALE GENOMIC DNA]</scope>
    <source>
        <strain evidence="7 8">GH-76</strain>
    </source>
</reference>
<evidence type="ECO:0000256" key="2">
    <source>
        <dbReference type="ARBA" id="ARBA00022692"/>
    </source>
</evidence>
<feature type="signal peptide" evidence="6">
    <location>
        <begin position="1"/>
        <end position="25"/>
    </location>
</feature>
<keyword evidence="4 5" id="KW-0472">Membrane</keyword>
<accession>A0ABR3EWQ4</accession>
<comment type="catalytic activity">
    <reaction evidence="5">
        <text>[protein]-C-terminal S-[(2E,6E)-farnesyl]-L-cysteine + S-adenosyl-L-methionine = [protein]-C-terminal S-[(2E,6E)-farnesyl]-L-cysteine methyl ester + S-adenosyl-L-homocysteine</text>
        <dbReference type="Rhea" id="RHEA:21672"/>
        <dbReference type="Rhea" id="RHEA-COMP:12125"/>
        <dbReference type="Rhea" id="RHEA-COMP:12126"/>
        <dbReference type="ChEBI" id="CHEBI:57856"/>
        <dbReference type="ChEBI" id="CHEBI:59789"/>
        <dbReference type="ChEBI" id="CHEBI:90510"/>
        <dbReference type="ChEBI" id="CHEBI:90511"/>
        <dbReference type="EC" id="2.1.1.100"/>
    </reaction>
</comment>
<dbReference type="Proteomes" id="UP001465976">
    <property type="component" value="Unassembled WGS sequence"/>
</dbReference>
<evidence type="ECO:0000256" key="5">
    <source>
        <dbReference type="RuleBase" id="RU362022"/>
    </source>
</evidence>
<keyword evidence="5" id="KW-0489">Methyltransferase</keyword>
<organism evidence="7 8">
    <name type="scientific">Marasmius crinis-equi</name>
    <dbReference type="NCBI Taxonomy" id="585013"/>
    <lineage>
        <taxon>Eukaryota</taxon>
        <taxon>Fungi</taxon>
        <taxon>Dikarya</taxon>
        <taxon>Basidiomycota</taxon>
        <taxon>Agaricomycotina</taxon>
        <taxon>Agaricomycetes</taxon>
        <taxon>Agaricomycetidae</taxon>
        <taxon>Agaricales</taxon>
        <taxon>Marasmiineae</taxon>
        <taxon>Marasmiaceae</taxon>
        <taxon>Marasmius</taxon>
    </lineage>
</organism>
<dbReference type="EC" id="2.1.1.100" evidence="5"/>
<proteinExistence type="inferred from homology"/>
<comment type="caution">
    <text evidence="5">Lacks conserved residue(s) required for the propagation of feature annotation.</text>
</comment>
<evidence type="ECO:0000313" key="8">
    <source>
        <dbReference type="Proteomes" id="UP001465976"/>
    </source>
</evidence>
<dbReference type="Pfam" id="PF04140">
    <property type="entry name" value="ICMT"/>
    <property type="match status" value="1"/>
</dbReference>
<keyword evidence="3 5" id="KW-1133">Transmembrane helix</keyword>
<keyword evidence="2 5" id="KW-0812">Transmembrane</keyword>
<feature type="chain" id="PRO_5045831070" description="Protein-S-isoprenylcysteine O-methyltransferase" evidence="6">
    <location>
        <begin position="26"/>
        <end position="244"/>
    </location>
</feature>
<feature type="transmembrane region" description="Helical" evidence="5">
    <location>
        <begin position="109"/>
        <end position="131"/>
    </location>
</feature>
<keyword evidence="5" id="KW-0256">Endoplasmic reticulum</keyword>
<comment type="subcellular location">
    <subcellularLocation>
        <location evidence="5">Endoplasmic reticulum membrane</location>
        <topology evidence="5">Multi-pass membrane protein</topology>
    </subcellularLocation>
    <subcellularLocation>
        <location evidence="1">Membrane</location>
        <topology evidence="1">Multi-pass membrane protein</topology>
    </subcellularLocation>
</comment>